<keyword evidence="2" id="KW-1185">Reference proteome</keyword>
<sequence length="117" mass="12914">MTPASPSVSNAQLQSHEFLADMVEDAYFPPALVAQGQQILLRLCERIERERPADTAALMALTHAATLEFNVLGEAFEAQDSELETAARENIGADFELIAQSYGFDVDVDELTSPREW</sequence>
<dbReference type="Proteomes" id="UP001605261">
    <property type="component" value="Unassembled WGS sequence"/>
</dbReference>
<evidence type="ECO:0000313" key="1">
    <source>
        <dbReference type="EMBL" id="MFG6111306.1"/>
    </source>
</evidence>
<accession>A0ABW7D4A7</accession>
<gene>
    <name evidence="1" type="ORF">ACEU0G_001197</name>
</gene>
<dbReference type="Pfam" id="PF18977">
    <property type="entry name" value="DUF5713"/>
    <property type="match status" value="1"/>
</dbReference>
<reference evidence="1 2" key="1">
    <citation type="submission" date="2024-09" db="EMBL/GenBank/DDBJ databases">
        <authorList>
            <consortium name="All-Russian atlas of soil microorganisms"/>
            <consortium name="as a basis for the search for new antimicrobial producers and enzymes with unique properties"/>
            <person name="Sokolova E.A."/>
            <person name="Voronina E.N."/>
        </authorList>
    </citation>
    <scope>NUCLEOTIDE SEQUENCE [LARGE SCALE GENOMIC DNA]</scope>
    <source>
        <strain evidence="1 2">AF-22b-331.1</strain>
    </source>
</reference>
<comment type="caution">
    <text evidence="1">The sequence shown here is derived from an EMBL/GenBank/DDBJ whole genome shotgun (WGS) entry which is preliminary data.</text>
</comment>
<name>A0ABW7D4A7_9GAMM</name>
<dbReference type="EMBL" id="JBHGCJ010000019">
    <property type="protein sequence ID" value="MFG6111306.1"/>
    <property type="molecule type" value="Genomic_DNA"/>
</dbReference>
<proteinExistence type="predicted"/>
<dbReference type="InterPro" id="IPR043767">
    <property type="entry name" value="DUF5713"/>
</dbReference>
<evidence type="ECO:0000313" key="2">
    <source>
        <dbReference type="Proteomes" id="UP001605261"/>
    </source>
</evidence>
<protein>
    <submittedName>
        <fullName evidence="1">DUF5713 family protein</fullName>
    </submittedName>
</protein>
<organism evidence="1 2">
    <name type="scientific">Stenotrophomonas nematodicola</name>
    <dbReference type="NCBI Taxonomy" id="2656746"/>
    <lineage>
        <taxon>Bacteria</taxon>
        <taxon>Pseudomonadati</taxon>
        <taxon>Pseudomonadota</taxon>
        <taxon>Gammaproteobacteria</taxon>
        <taxon>Lysobacterales</taxon>
        <taxon>Lysobacteraceae</taxon>
        <taxon>Stenotrophomonas</taxon>
    </lineage>
</organism>
<dbReference type="RefSeq" id="WP_394164621.1">
    <property type="nucleotide sequence ID" value="NZ_JBHGCJ010000019.1"/>
</dbReference>